<dbReference type="EMBL" id="JAPDDS010000016">
    <property type="protein sequence ID" value="MCW1887270.1"/>
    <property type="molecule type" value="Genomic_DNA"/>
</dbReference>
<keyword evidence="2" id="KW-0732">Signal</keyword>
<dbReference type="InterPro" id="IPR029010">
    <property type="entry name" value="ThuA-like"/>
</dbReference>
<evidence type="ECO:0000259" key="3">
    <source>
        <dbReference type="Pfam" id="PF06283"/>
    </source>
</evidence>
<comment type="caution">
    <text evidence="4">The sequence shown here is derived from an EMBL/GenBank/DDBJ whole genome shotgun (WGS) entry which is preliminary data.</text>
</comment>
<evidence type="ECO:0000313" key="5">
    <source>
        <dbReference type="Proteomes" id="UP001207930"/>
    </source>
</evidence>
<reference evidence="4 5" key="1">
    <citation type="submission" date="2022-10" db="EMBL/GenBank/DDBJ databases">
        <title>Luteolibacter flavescens strain MCCC 1K03193, whole genome shotgun sequencing project.</title>
        <authorList>
            <person name="Zhao G."/>
            <person name="Shen L."/>
        </authorList>
    </citation>
    <scope>NUCLEOTIDE SEQUENCE [LARGE SCALE GENOMIC DNA]</scope>
    <source>
        <strain evidence="4 5">MCCC 1K03193</strain>
    </source>
</reference>
<evidence type="ECO:0000256" key="1">
    <source>
        <dbReference type="SAM" id="MobiDB-lite"/>
    </source>
</evidence>
<name>A0ABT3FUK2_9BACT</name>
<gene>
    <name evidence="4" type="ORF">OKA04_21205</name>
</gene>
<dbReference type="Gene3D" id="3.40.50.880">
    <property type="match status" value="1"/>
</dbReference>
<protein>
    <submittedName>
        <fullName evidence="4">ThuA domain-containing protein</fullName>
    </submittedName>
</protein>
<organism evidence="4 5">
    <name type="scientific">Luteolibacter flavescens</name>
    <dbReference type="NCBI Taxonomy" id="1859460"/>
    <lineage>
        <taxon>Bacteria</taxon>
        <taxon>Pseudomonadati</taxon>
        <taxon>Verrucomicrobiota</taxon>
        <taxon>Verrucomicrobiia</taxon>
        <taxon>Verrucomicrobiales</taxon>
        <taxon>Verrucomicrobiaceae</taxon>
        <taxon>Luteolibacter</taxon>
    </lineage>
</organism>
<feature type="compositionally biased region" description="Basic and acidic residues" evidence="1">
    <location>
        <begin position="296"/>
        <end position="308"/>
    </location>
</feature>
<feature type="chain" id="PRO_5047215548" evidence="2">
    <location>
        <begin position="31"/>
        <end position="308"/>
    </location>
</feature>
<keyword evidence="5" id="KW-1185">Reference proteome</keyword>
<feature type="region of interest" description="Disordered" evidence="1">
    <location>
        <begin position="289"/>
        <end position="308"/>
    </location>
</feature>
<dbReference type="InterPro" id="IPR029062">
    <property type="entry name" value="Class_I_gatase-like"/>
</dbReference>
<feature type="signal peptide" evidence="2">
    <location>
        <begin position="1"/>
        <end position="30"/>
    </location>
</feature>
<sequence>MAKTSRSLLIALGCVAATTAAFMTSSPAQTAKAGADGKKKIVFVAGRPSHAPGEHEHRAGSMLLAEDLNESGLPVEAVVVTDGWPKDESVFDGAAAVIFYADGGGGHPAIQHLPKLREIADSGAGIGCIHYAVEITKGEPGNAFLDLIGGYFESDWSVNPHWDASFKPAKHEISRGIDDFKIRDEWYYHMRFRGKMEGVTPILTDLPGPETLSRPDGPHSGNPAVRAAVLERKEPQHVMWAFEREAAGGKGRAFGFTGGHFHKNWQHDDHRGIVLNAIAWIAQVEVPENGVPSKTPTDEEMRENLDEK</sequence>
<feature type="domain" description="ThuA-like" evidence="3">
    <location>
        <begin position="62"/>
        <end position="280"/>
    </location>
</feature>
<dbReference type="RefSeq" id="WP_264503226.1">
    <property type="nucleotide sequence ID" value="NZ_JAPDDS010000016.1"/>
</dbReference>
<dbReference type="SUPFAM" id="SSF52317">
    <property type="entry name" value="Class I glutamine amidotransferase-like"/>
    <property type="match status" value="1"/>
</dbReference>
<dbReference type="Pfam" id="PF06283">
    <property type="entry name" value="ThuA"/>
    <property type="match status" value="1"/>
</dbReference>
<evidence type="ECO:0000256" key="2">
    <source>
        <dbReference type="SAM" id="SignalP"/>
    </source>
</evidence>
<accession>A0ABT3FUK2</accession>
<dbReference type="Proteomes" id="UP001207930">
    <property type="component" value="Unassembled WGS sequence"/>
</dbReference>
<evidence type="ECO:0000313" key="4">
    <source>
        <dbReference type="EMBL" id="MCW1887270.1"/>
    </source>
</evidence>
<proteinExistence type="predicted"/>